<evidence type="ECO:0000259" key="12">
    <source>
        <dbReference type="Pfam" id="PF25084"/>
    </source>
</evidence>
<evidence type="ECO:0000256" key="6">
    <source>
        <dbReference type="ARBA" id="ARBA00044196"/>
    </source>
</evidence>
<comment type="subunit">
    <text evidence="9">Component of the translation initiation factor 2B (eIF2B) complex which is a heterodecamer of two sets of five different subunits: alpha, beta, gamma, delta and epsilon. Subunits alpha, beta and delta comprise a regulatory subcomplex and subunits epsilon and gamma comprise a catalytic subcomplex. Within the complex, the hexameric regulatory complex resides at the center, with the two heterodimeric catalytic subcomplexes bound on opposite sides.</text>
</comment>
<evidence type="ECO:0000256" key="9">
    <source>
        <dbReference type="ARBA" id="ARBA00046432"/>
    </source>
</evidence>
<evidence type="ECO:0000256" key="8">
    <source>
        <dbReference type="ARBA" id="ARBA00045373"/>
    </source>
</evidence>
<dbReference type="GO" id="GO:0002183">
    <property type="term" value="P:cytoplasmic translational initiation"/>
    <property type="evidence" value="ECO:0007669"/>
    <property type="project" value="TreeGrafter"/>
</dbReference>
<sequence length="502" mass="55815">MLSSIDISSEKTELVPSEFLAVILAGFGQDLLPLTADYLDESCPKCLLPVGNIPMIDYVLSWIELAGINNVLILCPSEHKKAIVHHIDSDLAPPLTSLHIVVEASDQPPELSGGPCTILRQFSARIQGDFVIFPCDFIPSHSFPLTTILNQFRKSGSLFSSLWYTSLPKEKTTPDEWMSSTPASSILWDPQTDTLIHVDSPEDRDDDPEDLVLCMNMLRQHAHARLSINYVDAHVYVCRNAVIDLLLDRTVFDSFKHEFLPWLCQLQYSRRKMAKYSSCRSSYLVMAYHWVVSSTNELDQLTFGHTSLNNPRHESAGFTVGLVLCAPDYTQEYIGRAHTLQSFYDLNRYVLTKNGHDSPVVEKRQVKTLAVAEGRSKPASISTDSIVSVSARIEERASVKRSVIGKHCRIGRGARISGCVLLDHCIIEEGASLEGCLLGKNTKIGARAELVRCVTQAGYEVSEGETLKNEKLDMCDWTNGVAEGSDDSEEAFSLNRDSDLDT</sequence>
<keyword evidence="3" id="KW-0963">Cytoplasm</keyword>
<dbReference type="InterPro" id="IPR051960">
    <property type="entry name" value="eIF2B_gamma"/>
</dbReference>
<dbReference type="Pfam" id="PF00483">
    <property type="entry name" value="NTP_transferase"/>
    <property type="match status" value="1"/>
</dbReference>
<dbReference type="InterPro" id="IPR056764">
    <property type="entry name" value="LbH_EIF2B3/5"/>
</dbReference>
<gene>
    <name evidence="13" type="ORF">FISHEDRAFT_51520</name>
</gene>
<keyword evidence="4" id="KW-0396">Initiation factor</keyword>
<proteinExistence type="inferred from homology"/>
<dbReference type="Gene3D" id="2.160.10.10">
    <property type="entry name" value="Hexapeptide repeat proteins"/>
    <property type="match status" value="1"/>
</dbReference>
<dbReference type="Proteomes" id="UP000054144">
    <property type="component" value="Unassembled WGS sequence"/>
</dbReference>
<dbReference type="SUPFAM" id="SSF53448">
    <property type="entry name" value="Nucleotide-diphospho-sugar transferases"/>
    <property type="match status" value="1"/>
</dbReference>
<evidence type="ECO:0000256" key="4">
    <source>
        <dbReference type="ARBA" id="ARBA00022540"/>
    </source>
</evidence>
<comment type="subcellular location">
    <subcellularLocation>
        <location evidence="1">Cytoplasm</location>
        <location evidence="1">Cytosol</location>
    </subcellularLocation>
</comment>
<dbReference type="GO" id="GO:0005085">
    <property type="term" value="F:guanyl-nucleotide exchange factor activity"/>
    <property type="evidence" value="ECO:0007669"/>
    <property type="project" value="TreeGrafter"/>
</dbReference>
<accession>A0A0D7A347</accession>
<dbReference type="InterPro" id="IPR029044">
    <property type="entry name" value="Nucleotide-diphossugar_trans"/>
</dbReference>
<feature type="domain" description="EIF2B subunit epsilon/gamma LbH" evidence="12">
    <location>
        <begin position="377"/>
        <end position="463"/>
    </location>
</feature>
<keyword evidence="5" id="KW-0648">Protein biosynthesis</keyword>
<evidence type="ECO:0000256" key="2">
    <source>
        <dbReference type="ARBA" id="ARBA00007878"/>
    </source>
</evidence>
<keyword evidence="14" id="KW-1185">Reference proteome</keyword>
<protein>
    <recommendedName>
        <fullName evidence="6">Translation initiation factor eIF2B subunit gamma</fullName>
    </recommendedName>
    <alternativeName>
        <fullName evidence="7">eIF2B GDP-GTP exchange factor subunit gamma</fullName>
    </alternativeName>
</protein>
<dbReference type="GO" id="GO:0003743">
    <property type="term" value="F:translation initiation factor activity"/>
    <property type="evidence" value="ECO:0007669"/>
    <property type="project" value="UniProtKB-KW"/>
</dbReference>
<evidence type="ECO:0000256" key="7">
    <source>
        <dbReference type="ARBA" id="ARBA00044229"/>
    </source>
</evidence>
<evidence type="ECO:0000259" key="11">
    <source>
        <dbReference type="Pfam" id="PF00483"/>
    </source>
</evidence>
<evidence type="ECO:0000313" key="13">
    <source>
        <dbReference type="EMBL" id="KIY44316.1"/>
    </source>
</evidence>
<organism evidence="13 14">
    <name type="scientific">Fistulina hepatica ATCC 64428</name>
    <dbReference type="NCBI Taxonomy" id="1128425"/>
    <lineage>
        <taxon>Eukaryota</taxon>
        <taxon>Fungi</taxon>
        <taxon>Dikarya</taxon>
        <taxon>Basidiomycota</taxon>
        <taxon>Agaricomycotina</taxon>
        <taxon>Agaricomycetes</taxon>
        <taxon>Agaricomycetidae</taxon>
        <taxon>Agaricales</taxon>
        <taxon>Fistulinaceae</taxon>
        <taxon>Fistulina</taxon>
    </lineage>
</organism>
<feature type="domain" description="Nucleotidyl transferase" evidence="11">
    <location>
        <begin position="21"/>
        <end position="157"/>
    </location>
</feature>
<dbReference type="OrthoDB" id="1733332at2759"/>
<comment type="function">
    <text evidence="8">Acts as a component of the translation initiation factor 2B (eIF2B) complex, which catalyzes the exchange of GDP for GTP on the eukaryotic initiation factor 2 (eIF2) complex gamma subunit. Its guanine nucleotide exchange factor activity is repressed when bound to eIF2 complex phosphorylated on the alpha subunit, thereby limiting the amount of methionyl-initiator methionine tRNA available to the ribosome and consequently global translation is repressed.</text>
</comment>
<dbReference type="EMBL" id="KN882092">
    <property type="protein sequence ID" value="KIY44316.1"/>
    <property type="molecule type" value="Genomic_DNA"/>
</dbReference>
<dbReference type="Pfam" id="PF25084">
    <property type="entry name" value="LbH_EIF2B"/>
    <property type="match status" value="1"/>
</dbReference>
<name>A0A0D7A347_9AGAR</name>
<dbReference type="PANTHER" id="PTHR45989">
    <property type="entry name" value="TRANSLATION INITIATION FACTOR EIF-2B SUBUNIT GAMMA"/>
    <property type="match status" value="1"/>
</dbReference>
<dbReference type="AlphaFoldDB" id="A0A0D7A347"/>
<dbReference type="GO" id="GO:0005829">
    <property type="term" value="C:cytosol"/>
    <property type="evidence" value="ECO:0007669"/>
    <property type="project" value="UniProtKB-SubCell"/>
</dbReference>
<evidence type="ECO:0000256" key="5">
    <source>
        <dbReference type="ARBA" id="ARBA00022917"/>
    </source>
</evidence>
<evidence type="ECO:0000256" key="3">
    <source>
        <dbReference type="ARBA" id="ARBA00022490"/>
    </source>
</evidence>
<dbReference type="GO" id="GO:0005851">
    <property type="term" value="C:eukaryotic translation initiation factor 2B complex"/>
    <property type="evidence" value="ECO:0007669"/>
    <property type="project" value="TreeGrafter"/>
</dbReference>
<evidence type="ECO:0000313" key="14">
    <source>
        <dbReference type="Proteomes" id="UP000054144"/>
    </source>
</evidence>
<reference evidence="13 14" key="1">
    <citation type="journal article" date="2015" name="Fungal Genet. Biol.">
        <title>Evolution of novel wood decay mechanisms in Agaricales revealed by the genome sequences of Fistulina hepatica and Cylindrobasidium torrendii.</title>
        <authorList>
            <person name="Floudas D."/>
            <person name="Held B.W."/>
            <person name="Riley R."/>
            <person name="Nagy L.G."/>
            <person name="Koehler G."/>
            <person name="Ransdell A.S."/>
            <person name="Younus H."/>
            <person name="Chow J."/>
            <person name="Chiniquy J."/>
            <person name="Lipzen A."/>
            <person name="Tritt A."/>
            <person name="Sun H."/>
            <person name="Haridas S."/>
            <person name="LaButti K."/>
            <person name="Ohm R.A."/>
            <person name="Kues U."/>
            <person name="Blanchette R.A."/>
            <person name="Grigoriev I.V."/>
            <person name="Minto R.E."/>
            <person name="Hibbett D.S."/>
        </authorList>
    </citation>
    <scope>NUCLEOTIDE SEQUENCE [LARGE SCALE GENOMIC DNA]</scope>
    <source>
        <strain evidence="13 14">ATCC 64428</strain>
    </source>
</reference>
<dbReference type="InterPro" id="IPR005835">
    <property type="entry name" value="NTP_transferase_dom"/>
</dbReference>
<evidence type="ECO:0000256" key="1">
    <source>
        <dbReference type="ARBA" id="ARBA00004514"/>
    </source>
</evidence>
<feature type="region of interest" description="Disordered" evidence="10">
    <location>
        <begin position="481"/>
        <end position="502"/>
    </location>
</feature>
<evidence type="ECO:0000256" key="10">
    <source>
        <dbReference type="SAM" id="MobiDB-lite"/>
    </source>
</evidence>
<dbReference type="PANTHER" id="PTHR45989:SF1">
    <property type="entry name" value="TRANSLATION INITIATION FACTOR EIF-2B SUBUNIT GAMMA"/>
    <property type="match status" value="1"/>
</dbReference>
<comment type="similarity">
    <text evidence="2">Belongs to the eIF-2B gamma/epsilon subunits family.</text>
</comment>
<dbReference type="Gene3D" id="3.90.550.10">
    <property type="entry name" value="Spore Coat Polysaccharide Biosynthesis Protein SpsA, Chain A"/>
    <property type="match status" value="1"/>
</dbReference>